<keyword evidence="1" id="KW-0175">Coiled coil</keyword>
<evidence type="ECO:0000313" key="3">
    <source>
        <dbReference type="EMBL" id="KAJ3051913.1"/>
    </source>
</evidence>
<protein>
    <submittedName>
        <fullName evidence="3">Uncharacterized protein</fullName>
    </submittedName>
</protein>
<feature type="compositionally biased region" description="Basic and acidic residues" evidence="2">
    <location>
        <begin position="91"/>
        <end position="103"/>
    </location>
</feature>
<dbReference type="Proteomes" id="UP001212841">
    <property type="component" value="Unassembled WGS sequence"/>
</dbReference>
<proteinExistence type="predicted"/>
<accession>A0AAD5SF91</accession>
<feature type="compositionally biased region" description="Polar residues" evidence="2">
    <location>
        <begin position="10"/>
        <end position="24"/>
    </location>
</feature>
<gene>
    <name evidence="3" type="ORF">HK097_007082</name>
</gene>
<feature type="compositionally biased region" description="Basic and acidic residues" evidence="2">
    <location>
        <begin position="25"/>
        <end position="41"/>
    </location>
</feature>
<reference evidence="3" key="1">
    <citation type="submission" date="2020-05" db="EMBL/GenBank/DDBJ databases">
        <title>Phylogenomic resolution of chytrid fungi.</title>
        <authorList>
            <person name="Stajich J.E."/>
            <person name="Amses K."/>
            <person name="Simmons R."/>
            <person name="Seto K."/>
            <person name="Myers J."/>
            <person name="Bonds A."/>
            <person name="Quandt C.A."/>
            <person name="Barry K."/>
            <person name="Liu P."/>
            <person name="Grigoriev I."/>
            <person name="Longcore J.E."/>
            <person name="James T.Y."/>
        </authorList>
    </citation>
    <scope>NUCLEOTIDE SEQUENCE</scope>
    <source>
        <strain evidence="3">JEL0318</strain>
    </source>
</reference>
<name>A0AAD5SF91_9FUNG</name>
<keyword evidence="4" id="KW-1185">Reference proteome</keyword>
<comment type="caution">
    <text evidence="3">The sequence shown here is derived from an EMBL/GenBank/DDBJ whole genome shotgun (WGS) entry which is preliminary data.</text>
</comment>
<evidence type="ECO:0000256" key="1">
    <source>
        <dbReference type="SAM" id="Coils"/>
    </source>
</evidence>
<dbReference type="AlphaFoldDB" id="A0AAD5SF91"/>
<feature type="compositionally biased region" description="Acidic residues" evidence="2">
    <location>
        <begin position="42"/>
        <end position="68"/>
    </location>
</feature>
<feature type="coiled-coil region" evidence="1">
    <location>
        <begin position="163"/>
        <end position="197"/>
    </location>
</feature>
<evidence type="ECO:0000256" key="2">
    <source>
        <dbReference type="SAM" id="MobiDB-lite"/>
    </source>
</evidence>
<evidence type="ECO:0000313" key="4">
    <source>
        <dbReference type="Proteomes" id="UP001212841"/>
    </source>
</evidence>
<dbReference type="EMBL" id="JADGJD010000345">
    <property type="protein sequence ID" value="KAJ3051913.1"/>
    <property type="molecule type" value="Genomic_DNA"/>
</dbReference>
<feature type="region of interest" description="Disordered" evidence="2">
    <location>
        <begin position="1"/>
        <end position="134"/>
    </location>
</feature>
<organism evidence="3 4">
    <name type="scientific">Rhizophlyctis rosea</name>
    <dbReference type="NCBI Taxonomy" id="64517"/>
    <lineage>
        <taxon>Eukaryota</taxon>
        <taxon>Fungi</taxon>
        <taxon>Fungi incertae sedis</taxon>
        <taxon>Chytridiomycota</taxon>
        <taxon>Chytridiomycota incertae sedis</taxon>
        <taxon>Chytridiomycetes</taxon>
        <taxon>Rhizophlyctidales</taxon>
        <taxon>Rhizophlyctidaceae</taxon>
        <taxon>Rhizophlyctis</taxon>
    </lineage>
</organism>
<feature type="compositionally biased region" description="Polar residues" evidence="2">
    <location>
        <begin position="119"/>
        <end position="130"/>
    </location>
</feature>
<sequence>MSEPEEQDSNSDPTIKDNTTGEEPTTTHDATEQENDQRDNEDREAEADSDEGGEQEDAGGGDGEELERGEEHANQNAEPAEGVPVVSTPKRAPETVNEPKRQDSAQLETAETKPPPSRPTATPSQKSVLNDQPPRQEIITDLDLVHTENTKMRTRLTHLESTLLQSRLQLDRQSADLHQLQQRLSETTKERDELKDKMGVGDATVKLLEGRLRESEERILSFNTLLDQALDPYRQKLRHQDLTIQKLQKENELLRAKKLQLLDKALDLKIRLKTHALEHNLPIPRPTPMSPDVEVYGGKYRRLPGIGRGEGPDG</sequence>
<feature type="coiled-coil region" evidence="1">
    <location>
        <begin position="237"/>
        <end position="264"/>
    </location>
</feature>